<name>A0A0F7ZSH4_9HYPO</name>
<reference evidence="6 7" key="1">
    <citation type="journal article" date="2014" name="Genome Biol. Evol.">
        <title>Comparative genomics and transcriptomics analyses reveal divergent lifestyle features of nematode endoparasitic fungus Hirsutella minnesotensis.</title>
        <authorList>
            <person name="Lai Y."/>
            <person name="Liu K."/>
            <person name="Zhang X."/>
            <person name="Zhang X."/>
            <person name="Li K."/>
            <person name="Wang N."/>
            <person name="Shu C."/>
            <person name="Wu Y."/>
            <person name="Wang C."/>
            <person name="Bushley K.E."/>
            <person name="Xiang M."/>
            <person name="Liu X."/>
        </authorList>
    </citation>
    <scope>NUCLEOTIDE SEQUENCE [LARGE SCALE GENOMIC DNA]</scope>
    <source>
        <strain evidence="6 7">3608</strain>
    </source>
</reference>
<dbReference type="Pfam" id="PF10300">
    <property type="entry name" value="Iml2-TPR_39"/>
    <property type="match status" value="2"/>
</dbReference>
<evidence type="ECO:0000256" key="4">
    <source>
        <dbReference type="ARBA" id="ARBA00043897"/>
    </source>
</evidence>
<dbReference type="PANTHER" id="PTHR31859">
    <property type="entry name" value="TETRATRICOPEPTIDE REPEAT PROTEIN 39 FAMILY MEMBER"/>
    <property type="match status" value="1"/>
</dbReference>
<organism evidence="6 7">
    <name type="scientific">Hirsutella minnesotensis 3608</name>
    <dbReference type="NCBI Taxonomy" id="1043627"/>
    <lineage>
        <taxon>Eukaryota</taxon>
        <taxon>Fungi</taxon>
        <taxon>Dikarya</taxon>
        <taxon>Ascomycota</taxon>
        <taxon>Pezizomycotina</taxon>
        <taxon>Sordariomycetes</taxon>
        <taxon>Hypocreomycetidae</taxon>
        <taxon>Hypocreales</taxon>
        <taxon>Ophiocordycipitaceae</taxon>
        <taxon>Hirsutella</taxon>
    </lineage>
</organism>
<dbReference type="GO" id="GO:0005741">
    <property type="term" value="C:mitochondrial outer membrane"/>
    <property type="evidence" value="ECO:0007669"/>
    <property type="project" value="TreeGrafter"/>
</dbReference>
<protein>
    <recommendedName>
        <fullName evidence="2">Inclusion body clearance protein IML2</fullName>
    </recommendedName>
    <alternativeName>
        <fullName evidence="3">Inclusion body clearance protein iml2</fullName>
    </alternativeName>
</protein>
<evidence type="ECO:0000313" key="7">
    <source>
        <dbReference type="Proteomes" id="UP000054481"/>
    </source>
</evidence>
<keyword evidence="7" id="KW-1185">Reference proteome</keyword>
<dbReference type="Proteomes" id="UP000054481">
    <property type="component" value="Unassembled WGS sequence"/>
</dbReference>
<proteinExistence type="predicted"/>
<dbReference type="GO" id="GO:0005634">
    <property type="term" value="C:nucleus"/>
    <property type="evidence" value="ECO:0007669"/>
    <property type="project" value="TreeGrafter"/>
</dbReference>
<feature type="region of interest" description="Disordered" evidence="5">
    <location>
        <begin position="1"/>
        <end position="23"/>
    </location>
</feature>
<dbReference type="GO" id="GO:0005829">
    <property type="term" value="C:cytosol"/>
    <property type="evidence" value="ECO:0007669"/>
    <property type="project" value="TreeGrafter"/>
</dbReference>
<evidence type="ECO:0000256" key="3">
    <source>
        <dbReference type="ARBA" id="ARBA00019539"/>
    </source>
</evidence>
<dbReference type="PANTHER" id="PTHR31859:SF1">
    <property type="entry name" value="TETRATRICOPEPTIDE REPEAT PROTEIN 39C"/>
    <property type="match status" value="1"/>
</dbReference>
<dbReference type="EMBL" id="KQ030577">
    <property type="protein sequence ID" value="KJZ71368.1"/>
    <property type="molecule type" value="Genomic_DNA"/>
</dbReference>
<feature type="compositionally biased region" description="Polar residues" evidence="5">
    <location>
        <begin position="239"/>
        <end position="248"/>
    </location>
</feature>
<evidence type="ECO:0000256" key="2">
    <source>
        <dbReference type="ARBA" id="ARBA00018424"/>
    </source>
</evidence>
<evidence type="ECO:0000256" key="1">
    <source>
        <dbReference type="ARBA" id="ARBA00011408"/>
    </source>
</evidence>
<feature type="region of interest" description="Disordered" evidence="5">
    <location>
        <begin position="196"/>
        <end position="261"/>
    </location>
</feature>
<comment type="subunit">
    <text evidence="1">Interacts with lipid droplet proteins.</text>
</comment>
<feature type="compositionally biased region" description="Low complexity" evidence="5">
    <location>
        <begin position="11"/>
        <end position="23"/>
    </location>
</feature>
<sequence length="654" mass="71183">MSPLTSWFRSAGGASAAPADTAADADAEAAAHVAKHRDELEDAMKWTALIMNDDIEGASAGLQRGDSAFHSLGAAVTLFMRAMLGNEKVVMAETTAKLAECEARAAADHKKALRHARAFGEHRVYPPGTEYDLVRAQAQLLSAIVSVMHESLVEAMRGFYRLRKAFIILDGIAAIESKAAAASSVLSIASSASDALEPELNKTPASADNDDDANSTSDSDVFVDAKDDPAGIASPADGSGTSSATTPESDGDDSLPENAPAPLRLKSQSFVGESHLQMEDPIDKYIQSGTNQFFGLLLLILSLTPPAFSRILSVVGFRGDRAKGVRLLWRSASHQNVHGALAGMMLLGYYNGLLGAVDIVPHEADYDEDAECVGPPRERCARLLADMRERYPKSQLWQVEEARLLASQRRLGEALELARNAQKSQMKQLAALQDFELAIYGMTALDWPLMRDTFLRCQEHSDWSPAILVDAVGVSPALEMSYIWSGHKRMGPAEVERVIDTLSWDRCTAGKEIVESIKAEEDEMALWAVNVAVMLRTQGKYDEARSLLEEKVLSLDRSVFKGPTKEDYVVPAATHEMAALAWAECCSPPADVTGSGAEGLAAWRRRKADECQAELDKAKTWEPFALDARLGMRVQCGSETLQWFRRKLDREAAR</sequence>
<comment type="function">
    <text evidence="4">Inclusion body (IB) resident protein that interacts strongly with lipid droplet (LD) proteins. Involved in LD-mediated IB clearing after protein folding stress, probably by enabling access to the IBs of an LD-stored soluble sterol derivative that acts as a chaperone in inclusion clearing.</text>
</comment>
<dbReference type="InterPro" id="IPR019412">
    <property type="entry name" value="IML2/TPR_39"/>
</dbReference>
<dbReference type="AlphaFoldDB" id="A0A0F7ZSH4"/>
<accession>A0A0F7ZSH4</accession>
<gene>
    <name evidence="6" type="ORF">HIM_09251</name>
</gene>
<evidence type="ECO:0000256" key="5">
    <source>
        <dbReference type="SAM" id="MobiDB-lite"/>
    </source>
</evidence>
<evidence type="ECO:0000313" key="6">
    <source>
        <dbReference type="EMBL" id="KJZ71368.1"/>
    </source>
</evidence>
<dbReference type="OrthoDB" id="2154985at2759"/>